<organism evidence="8 9">
    <name type="scientific">Streptomyces salyersiae</name>
    <dbReference type="NCBI Taxonomy" id="3075530"/>
    <lineage>
        <taxon>Bacteria</taxon>
        <taxon>Bacillati</taxon>
        <taxon>Actinomycetota</taxon>
        <taxon>Actinomycetes</taxon>
        <taxon>Kitasatosporales</taxon>
        <taxon>Streptomycetaceae</taxon>
        <taxon>Streptomyces</taxon>
    </lineage>
</organism>
<dbReference type="Gene3D" id="1.20.1250.20">
    <property type="entry name" value="MFS general substrate transporter like domains"/>
    <property type="match status" value="1"/>
</dbReference>
<keyword evidence="6 7" id="KW-0472">Membrane</keyword>
<dbReference type="Pfam" id="PF07690">
    <property type="entry name" value="MFS_1"/>
    <property type="match status" value="1"/>
</dbReference>
<dbReference type="RefSeq" id="WP_311654421.1">
    <property type="nucleotide sequence ID" value="NZ_JAVREX010000001.1"/>
</dbReference>
<evidence type="ECO:0000313" key="8">
    <source>
        <dbReference type="EMBL" id="MDT0426272.1"/>
    </source>
</evidence>
<feature type="transmembrane region" description="Helical" evidence="7">
    <location>
        <begin position="303"/>
        <end position="321"/>
    </location>
</feature>
<protein>
    <submittedName>
        <fullName evidence="8">MFS transporter</fullName>
    </submittedName>
</protein>
<evidence type="ECO:0000256" key="3">
    <source>
        <dbReference type="ARBA" id="ARBA00022475"/>
    </source>
</evidence>
<dbReference type="PANTHER" id="PTHR23517">
    <property type="entry name" value="RESISTANCE PROTEIN MDTM, PUTATIVE-RELATED-RELATED"/>
    <property type="match status" value="1"/>
</dbReference>
<keyword evidence="2" id="KW-0813">Transport</keyword>
<gene>
    <name evidence="8" type="ORF">RM649_01205</name>
</gene>
<proteinExistence type="predicted"/>
<feature type="transmembrane region" description="Helical" evidence="7">
    <location>
        <begin position="55"/>
        <end position="76"/>
    </location>
</feature>
<dbReference type="PANTHER" id="PTHR23517:SF2">
    <property type="entry name" value="MULTIDRUG RESISTANCE PROTEIN MDTH"/>
    <property type="match status" value="1"/>
</dbReference>
<evidence type="ECO:0000256" key="1">
    <source>
        <dbReference type="ARBA" id="ARBA00004651"/>
    </source>
</evidence>
<keyword evidence="3" id="KW-1003">Cell membrane</keyword>
<dbReference type="SUPFAM" id="SSF103473">
    <property type="entry name" value="MFS general substrate transporter"/>
    <property type="match status" value="1"/>
</dbReference>
<feature type="transmembrane region" description="Helical" evidence="7">
    <location>
        <begin position="151"/>
        <end position="170"/>
    </location>
</feature>
<keyword evidence="5 7" id="KW-1133">Transmembrane helix</keyword>
<reference evidence="9" key="1">
    <citation type="submission" date="2023-07" db="EMBL/GenBank/DDBJ databases">
        <title>30 novel species of actinomycetes from the DSMZ collection.</title>
        <authorList>
            <person name="Nouioui I."/>
        </authorList>
    </citation>
    <scope>NUCLEOTIDE SEQUENCE [LARGE SCALE GENOMIC DNA]</scope>
    <source>
        <strain evidence="9">DSM 41770</strain>
    </source>
</reference>
<evidence type="ECO:0000256" key="4">
    <source>
        <dbReference type="ARBA" id="ARBA00022692"/>
    </source>
</evidence>
<keyword evidence="9" id="KW-1185">Reference proteome</keyword>
<feature type="transmembrane region" description="Helical" evidence="7">
    <location>
        <begin position="362"/>
        <end position="388"/>
    </location>
</feature>
<evidence type="ECO:0000256" key="5">
    <source>
        <dbReference type="ARBA" id="ARBA00022989"/>
    </source>
</evidence>
<comment type="caution">
    <text evidence="8">The sequence shown here is derived from an EMBL/GenBank/DDBJ whole genome shotgun (WGS) entry which is preliminary data.</text>
</comment>
<dbReference type="EMBL" id="JAVREX010000001">
    <property type="protein sequence ID" value="MDT0426272.1"/>
    <property type="molecule type" value="Genomic_DNA"/>
</dbReference>
<feature type="transmembrane region" description="Helical" evidence="7">
    <location>
        <begin position="270"/>
        <end position="291"/>
    </location>
</feature>
<name>A0ABU2RCP0_9ACTN</name>
<evidence type="ECO:0000313" key="9">
    <source>
        <dbReference type="Proteomes" id="UP001183777"/>
    </source>
</evidence>
<evidence type="ECO:0000256" key="6">
    <source>
        <dbReference type="ARBA" id="ARBA00023136"/>
    </source>
</evidence>
<sequence>MKKEAGRVPLARRLVVPGGRDGRRMLVVAVIDKVGTGLWAGASTLYFIYVAHLSVAQIGTLMGVSGVLGVAGPPLAGRLADRFPVTRLLVVAQLARGVALLALLTTHEFLPLMLYSALGALPDRASSVLTKLFAARVAGPQRTRYQAVQRTAVNIGWAVGGGGAAAVLTVGTASAYQVLLLADVASYLVIAVLTLRCAEPPSPSRVVAGRDVPADAPGSAASAGHAPGSSPWRDRRYLAFTGTEVWLFLDDSLLRVAFPLWIVHGTSAPVGLAPLVLVLNSVLVVALQVPLSRFAETPAAARRLLLPLSVAFLTGGAALAASAAGGPWFATGAVLVAAAAFTLAEILHSLASWELSVALGPVVVGAAVGAGPLAWPVLGASLVAACLFQHRLVRPRERVAAPGPVLIAARHSGRDGTP</sequence>
<feature type="transmembrane region" description="Helical" evidence="7">
    <location>
        <begin position="328"/>
        <end position="350"/>
    </location>
</feature>
<feature type="transmembrane region" description="Helical" evidence="7">
    <location>
        <begin position="26"/>
        <end position="49"/>
    </location>
</feature>
<dbReference type="InterPro" id="IPR011701">
    <property type="entry name" value="MFS"/>
</dbReference>
<dbReference type="InterPro" id="IPR050171">
    <property type="entry name" value="MFS_Transporters"/>
</dbReference>
<dbReference type="InterPro" id="IPR036259">
    <property type="entry name" value="MFS_trans_sf"/>
</dbReference>
<accession>A0ABU2RCP0</accession>
<dbReference type="Proteomes" id="UP001183777">
    <property type="component" value="Unassembled WGS sequence"/>
</dbReference>
<evidence type="ECO:0000256" key="2">
    <source>
        <dbReference type="ARBA" id="ARBA00022448"/>
    </source>
</evidence>
<evidence type="ECO:0000256" key="7">
    <source>
        <dbReference type="SAM" id="Phobius"/>
    </source>
</evidence>
<comment type="subcellular location">
    <subcellularLocation>
        <location evidence="1">Cell membrane</location>
        <topology evidence="1">Multi-pass membrane protein</topology>
    </subcellularLocation>
</comment>
<keyword evidence="4 7" id="KW-0812">Transmembrane</keyword>